<keyword evidence="1" id="KW-0812">Transmembrane</keyword>
<keyword evidence="2" id="KW-0732">Signal</keyword>
<gene>
    <name evidence="3" type="ORF">HIV01_001450</name>
</gene>
<protein>
    <submittedName>
        <fullName evidence="3">DUF423 domain-containing protein</fullName>
    </submittedName>
</protein>
<feature type="signal peptide" evidence="2">
    <location>
        <begin position="1"/>
        <end position="31"/>
    </location>
</feature>
<accession>A0ABX7RAW5</accession>
<dbReference type="Proteomes" id="UP000663400">
    <property type="component" value="Chromosome"/>
</dbReference>
<dbReference type="Pfam" id="PF04241">
    <property type="entry name" value="DUF423"/>
    <property type="match status" value="1"/>
</dbReference>
<keyword evidence="1" id="KW-0472">Membrane</keyword>
<feature type="transmembrane region" description="Helical" evidence="1">
    <location>
        <begin position="98"/>
        <end position="116"/>
    </location>
</feature>
<feature type="transmembrane region" description="Helical" evidence="1">
    <location>
        <begin position="68"/>
        <end position="92"/>
    </location>
</feature>
<dbReference type="EMBL" id="CP071517">
    <property type="protein sequence ID" value="QSX75264.1"/>
    <property type="molecule type" value="Genomic_DNA"/>
</dbReference>
<keyword evidence="4" id="KW-1185">Reference proteome</keyword>
<feature type="transmembrane region" description="Helical" evidence="1">
    <location>
        <begin position="44"/>
        <end position="61"/>
    </location>
</feature>
<evidence type="ECO:0000256" key="1">
    <source>
        <dbReference type="SAM" id="Phobius"/>
    </source>
</evidence>
<evidence type="ECO:0000256" key="2">
    <source>
        <dbReference type="SAM" id="SignalP"/>
    </source>
</evidence>
<name>A0ABX7RAW5_9GAMM</name>
<proteinExistence type="predicted"/>
<dbReference type="RefSeq" id="WP_200604509.1">
    <property type="nucleotide sequence ID" value="NZ_CP071517.1"/>
</dbReference>
<keyword evidence="1" id="KW-1133">Transmembrane helix</keyword>
<sequence length="121" mass="12240">MNANASTLPTRLLTASGAVLASLAVALSAYAAHAVDAGAQHRLYSAALFAFGHGIALAALAPHLRRKLTLAALSTLLLGTLLFSGSLVAAVLMGASTALAPFGGTLMILAWLVYAADALRR</sequence>
<organism evidence="3 4">
    <name type="scientific">Lysobacter arenosi</name>
    <dbReference type="NCBI Taxonomy" id="2795387"/>
    <lineage>
        <taxon>Bacteria</taxon>
        <taxon>Pseudomonadati</taxon>
        <taxon>Pseudomonadota</taxon>
        <taxon>Gammaproteobacteria</taxon>
        <taxon>Lysobacterales</taxon>
        <taxon>Lysobacteraceae</taxon>
        <taxon>Lysobacter</taxon>
    </lineage>
</organism>
<reference evidence="3 4" key="1">
    <citation type="submission" date="2021-02" db="EMBL/GenBank/DDBJ databases">
        <title>Lysobacter arenosi sp. nov., isolated from soil of gangwondo yeongwol, south Korea.</title>
        <authorList>
            <person name="Kim K.R."/>
            <person name="Kim K.H."/>
            <person name="Jeon C.O."/>
        </authorList>
    </citation>
    <scope>NUCLEOTIDE SEQUENCE [LARGE SCALE GENOMIC DNA]</scope>
    <source>
        <strain evidence="3 4">R7</strain>
    </source>
</reference>
<evidence type="ECO:0000313" key="4">
    <source>
        <dbReference type="Proteomes" id="UP000663400"/>
    </source>
</evidence>
<evidence type="ECO:0000313" key="3">
    <source>
        <dbReference type="EMBL" id="QSX75264.1"/>
    </source>
</evidence>
<dbReference type="InterPro" id="IPR006696">
    <property type="entry name" value="DUF423"/>
</dbReference>
<feature type="chain" id="PRO_5045776902" evidence="2">
    <location>
        <begin position="32"/>
        <end position="121"/>
    </location>
</feature>